<dbReference type="Pfam" id="PF04264">
    <property type="entry name" value="YceI"/>
    <property type="match status" value="1"/>
</dbReference>
<proteinExistence type="predicted"/>
<feature type="chain" id="PRO_5026070635" evidence="1">
    <location>
        <begin position="26"/>
        <end position="195"/>
    </location>
</feature>
<name>A0A6I5KUE0_9FLAO</name>
<dbReference type="SMART" id="SM00867">
    <property type="entry name" value="YceI"/>
    <property type="match status" value="1"/>
</dbReference>
<sequence length="195" mass="21001">MNNSMKKTILSLALITLFAAAAAVANPIKKETKEVKTSESNVTWKGYKVGGSHTGTIALKSGALEFDGEKLVGGEFVVDMTSINTTDLEGDYKNKLDGHLGSDDFFGIEKHPTAKLVFKKVKATGKNSYAVTGDLTIKGTTKPVTFDVSVYGDKATASLKVDRTNYDVKYGSGIIGTAKDKLIYDEFDLVVDLQM</sequence>
<dbReference type="PANTHER" id="PTHR34406">
    <property type="entry name" value="PROTEIN YCEI"/>
    <property type="match status" value="1"/>
</dbReference>
<dbReference type="InterPro" id="IPR036761">
    <property type="entry name" value="TTHA0802/YceI-like_sf"/>
</dbReference>
<dbReference type="Proteomes" id="UP000468707">
    <property type="component" value="Unassembled WGS sequence"/>
</dbReference>
<dbReference type="Gene3D" id="2.40.128.110">
    <property type="entry name" value="Lipid/polyisoprenoid-binding, YceI-like"/>
    <property type="match status" value="1"/>
</dbReference>
<dbReference type="InterPro" id="IPR007372">
    <property type="entry name" value="Lipid/polyisoprenoid-bd_YceI"/>
</dbReference>
<protein>
    <submittedName>
        <fullName evidence="3">YceI family protein</fullName>
    </submittedName>
</protein>
<gene>
    <name evidence="3" type="ORF">GTK07_14545</name>
</gene>
<feature type="signal peptide" evidence="1">
    <location>
        <begin position="1"/>
        <end position="25"/>
    </location>
</feature>
<dbReference type="AlphaFoldDB" id="A0A6I5KUE0"/>
<keyword evidence="1" id="KW-0732">Signal</keyword>
<organism evidence="3 4">
    <name type="scientific">Flagellimonas sediminis</name>
    <dbReference type="NCBI Taxonomy" id="2696468"/>
    <lineage>
        <taxon>Bacteria</taxon>
        <taxon>Pseudomonadati</taxon>
        <taxon>Bacteroidota</taxon>
        <taxon>Flavobacteriia</taxon>
        <taxon>Flavobacteriales</taxon>
        <taxon>Flavobacteriaceae</taxon>
        <taxon>Flagellimonas</taxon>
    </lineage>
</organism>
<reference evidence="3 4" key="1">
    <citation type="submission" date="2020-01" db="EMBL/GenBank/DDBJ databases">
        <title>Muricauda sediminis sp.nov. 40Bstr401.</title>
        <authorList>
            <person name="Xue Z."/>
            <person name="Zhu S."/>
            <person name="Ren N."/>
            <person name="Chen T."/>
            <person name="Chen X."/>
            <person name="Chen J."/>
            <person name="Yang J."/>
        </authorList>
    </citation>
    <scope>NUCLEOTIDE SEQUENCE [LARGE SCALE GENOMIC DNA]</scope>
    <source>
        <strain evidence="3 4">40Bstr401</strain>
    </source>
</reference>
<comment type="caution">
    <text evidence="3">The sequence shown here is derived from an EMBL/GenBank/DDBJ whole genome shotgun (WGS) entry which is preliminary data.</text>
</comment>
<dbReference type="EMBL" id="JAAAMI010000008">
    <property type="protein sequence ID" value="NDV44544.1"/>
    <property type="molecule type" value="Genomic_DNA"/>
</dbReference>
<evidence type="ECO:0000313" key="3">
    <source>
        <dbReference type="EMBL" id="NDV44544.1"/>
    </source>
</evidence>
<evidence type="ECO:0000256" key="1">
    <source>
        <dbReference type="SAM" id="SignalP"/>
    </source>
</evidence>
<dbReference type="PANTHER" id="PTHR34406:SF1">
    <property type="entry name" value="PROTEIN YCEI"/>
    <property type="match status" value="1"/>
</dbReference>
<evidence type="ECO:0000313" key="4">
    <source>
        <dbReference type="Proteomes" id="UP000468707"/>
    </source>
</evidence>
<keyword evidence="4" id="KW-1185">Reference proteome</keyword>
<evidence type="ECO:0000259" key="2">
    <source>
        <dbReference type="SMART" id="SM00867"/>
    </source>
</evidence>
<feature type="domain" description="Lipid/polyisoprenoid-binding YceI-like" evidence="2">
    <location>
        <begin position="32"/>
        <end position="194"/>
    </location>
</feature>
<accession>A0A6I5KUE0</accession>
<dbReference type="SUPFAM" id="SSF101874">
    <property type="entry name" value="YceI-like"/>
    <property type="match status" value="1"/>
</dbReference>